<feature type="region of interest" description="Disordered" evidence="9">
    <location>
        <begin position="859"/>
        <end position="971"/>
    </location>
</feature>
<evidence type="ECO:0000259" key="10">
    <source>
        <dbReference type="PROSITE" id="PS50157"/>
    </source>
</evidence>
<feature type="domain" description="C2H2-type" evidence="10">
    <location>
        <begin position="671"/>
        <end position="698"/>
    </location>
</feature>
<feature type="compositionally biased region" description="Basic and acidic residues" evidence="9">
    <location>
        <begin position="958"/>
        <end position="971"/>
    </location>
</feature>
<dbReference type="Gene3D" id="3.30.160.60">
    <property type="entry name" value="Classic Zinc Finger"/>
    <property type="match status" value="12"/>
</dbReference>
<evidence type="ECO:0000256" key="4">
    <source>
        <dbReference type="ARBA" id="ARBA00022771"/>
    </source>
</evidence>
<feature type="compositionally biased region" description="Basic residues" evidence="9">
    <location>
        <begin position="473"/>
        <end position="484"/>
    </location>
</feature>
<dbReference type="STRING" id="139723.A0A182M8R9"/>
<feature type="domain" description="C2H2-type" evidence="10">
    <location>
        <begin position="699"/>
        <end position="721"/>
    </location>
</feature>
<dbReference type="Proteomes" id="UP000075883">
    <property type="component" value="Unassembled WGS sequence"/>
</dbReference>
<feature type="domain" description="C2H2-type" evidence="10">
    <location>
        <begin position="531"/>
        <end position="558"/>
    </location>
</feature>
<dbReference type="InterPro" id="IPR022755">
    <property type="entry name" value="Znf_C2H2_jaz"/>
</dbReference>
<feature type="domain" description="C2H2-type" evidence="10">
    <location>
        <begin position="587"/>
        <end position="614"/>
    </location>
</feature>
<reference evidence="13" key="1">
    <citation type="submission" date="2013-09" db="EMBL/GenBank/DDBJ databases">
        <title>The Genome Sequence of Anopheles culicifacies species A.</title>
        <authorList>
            <consortium name="The Broad Institute Genomics Platform"/>
            <person name="Neafsey D.E."/>
            <person name="Besansky N."/>
            <person name="Howell P."/>
            <person name="Walton C."/>
            <person name="Young S.K."/>
            <person name="Zeng Q."/>
            <person name="Gargeya S."/>
            <person name="Fitzgerald M."/>
            <person name="Haas B."/>
            <person name="Abouelleil A."/>
            <person name="Allen A.W."/>
            <person name="Alvarado L."/>
            <person name="Arachchi H.M."/>
            <person name="Berlin A.M."/>
            <person name="Chapman S.B."/>
            <person name="Gainer-Dewar J."/>
            <person name="Goldberg J."/>
            <person name="Griggs A."/>
            <person name="Gujja S."/>
            <person name="Hansen M."/>
            <person name="Howarth C."/>
            <person name="Imamovic A."/>
            <person name="Ireland A."/>
            <person name="Larimer J."/>
            <person name="McCowan C."/>
            <person name="Murphy C."/>
            <person name="Pearson M."/>
            <person name="Poon T.W."/>
            <person name="Priest M."/>
            <person name="Roberts A."/>
            <person name="Saif S."/>
            <person name="Shea T."/>
            <person name="Sisk P."/>
            <person name="Sykes S."/>
            <person name="Wortman J."/>
            <person name="Nusbaum C."/>
            <person name="Birren B."/>
        </authorList>
    </citation>
    <scope>NUCLEOTIDE SEQUENCE [LARGE SCALE GENOMIC DNA]</scope>
    <source>
        <strain evidence="13">A-37</strain>
    </source>
</reference>
<feature type="binding site" evidence="8">
    <location>
        <position position="797"/>
    </location>
    <ligand>
        <name>Zn(2+)</name>
        <dbReference type="ChEBI" id="CHEBI:29105"/>
    </ligand>
</feature>
<dbReference type="EMBL" id="AXCM01004000">
    <property type="status" value="NOT_ANNOTATED_CDS"/>
    <property type="molecule type" value="Genomic_DNA"/>
</dbReference>
<feature type="domain" description="C2H2-type" evidence="10">
    <location>
        <begin position="1009"/>
        <end position="1036"/>
    </location>
</feature>
<dbReference type="Pfam" id="PF12171">
    <property type="entry name" value="zf-C2H2_jaz"/>
    <property type="match status" value="1"/>
</dbReference>
<feature type="binding site" evidence="8">
    <location>
        <position position="739"/>
    </location>
    <ligand>
        <name>Zn(2+)</name>
        <dbReference type="ChEBI" id="CHEBI:29105"/>
    </ligand>
</feature>
<keyword evidence="2 8" id="KW-0479">Metal-binding</keyword>
<dbReference type="InterPro" id="IPR012934">
    <property type="entry name" value="Znf_AD"/>
</dbReference>
<feature type="binding site" evidence="8">
    <location>
        <position position="794"/>
    </location>
    <ligand>
        <name>Zn(2+)</name>
        <dbReference type="ChEBI" id="CHEBI:29105"/>
    </ligand>
</feature>
<feature type="domain" description="C2H2-type" evidence="10">
    <location>
        <begin position="559"/>
        <end position="586"/>
    </location>
</feature>
<evidence type="ECO:0000256" key="9">
    <source>
        <dbReference type="SAM" id="MobiDB-lite"/>
    </source>
</evidence>
<keyword evidence="4 7" id="KW-0863">Zinc-finger</keyword>
<feature type="domain" description="C2H2-type" evidence="10">
    <location>
        <begin position="643"/>
        <end position="670"/>
    </location>
</feature>
<evidence type="ECO:0000256" key="7">
    <source>
        <dbReference type="PROSITE-ProRule" id="PRU00042"/>
    </source>
</evidence>
<dbReference type="SMART" id="SM00868">
    <property type="entry name" value="zf-AD"/>
    <property type="match status" value="3"/>
</dbReference>
<feature type="domain" description="C2H2-type" evidence="10">
    <location>
        <begin position="1138"/>
        <end position="1165"/>
    </location>
</feature>
<sequence>MLEKLFPAIFNSEQLNHDRSMNWPGTICRDCKCKVIDAYALYEQCEKSVDLLNQQQMTSMICNGASIVSNGQYFNDKRSEDTPLPTEEIFALQLVKLDDSMQLPSTASLDDKCNEINTHVLQDQCEMSDDLLNHQQSKPISNDVPILIKGKSVANYPSEEEQLLTDLQPLEVSSSVLLVDLDEDPILPSERPFGCEICGMRYGIHSLWRLLSNDMVKHMKIHVGNNPYQCDRCDESFRLLSDLRNHYKAHYQTGEPDPGSSPEQGDGIRFTSIDILQIRYKKEKGTLEKLFPAVFNDEQLQHDYSMNWPKAVCRDCKQKVQDAYELYETCLDSSDKLLKKGFAKDEKFDQEITIHPEDCIADVSTEEFIECDLIQQSVEEPQEPQQSLIVSLQSVKTRKTEAKETARAKKVSTVVEPVNIKEEIEELVTEELIDANDAEFLEAKSDEPDWEPPPAHKSRKAASTRAKTEKTSRGRMKKEKKVKTKREDKVQEEILESTIEVYPCQICTGLTFSSPKELTDHMKEKHSNQIRSCDKCPKVFVCEQTFQHHQYCHATGRSFFCAFCNKGFQTEMLLKSHVQSHARQPKFLCSICGKGFINKSGLQKHITFHTDSKSYPCSLCPCRFNTKACLNVHMRTHTKNKIYTCSTCGSQFNKHYSMVKHQIIHTGERPFACDVCPMRFISPYHVKRHMLTHTGEKPYKCTYCDRSFAQSNVLVKHMRTHIVTMEEEFLTIALKPTLCRICAVVCTEQYCIYEAVYKEETLSMHMMMEKLVPSVFNAEQVKVDEFMCWPRKICAECKHKILEAYALYEQCIRSGDLLRECLSRKTESFIIEDVYEEVEQTLIDSSELVSNYADDETYEPTPIVQRPMRKKAARKSNVRDISTNKLTSDIKVERVSTPSEQYEHQSDDNDTSFISASTSNTKASHSTSTRQRNASSKRSSAAGNEKTQRGKPRTSRKIQKDNEDPILDETKEPETKVDTYRCLLCNAPTYSSPKELTEHLKTEHPDQIHCCKQCPKVFMTKVAFEHHQYCHATGRSFFCMFCDKGFQTEQLLKNHIRTHTHGTGFLCSHCGQEFSNRSNLRQHLIRHTGDKPWQCTLCPSRFSMKSDRYFTCEVCNMRFTSSHHVKRHMLTHTGEKPFKCTYCERSFTQSNDMVKHMKTHVGNNPYQCDRCDAAFRLLTDLRNHYKEHYQAGNKDALSGEEDKNIRFTSTNILKIRYEKEMNQSIEKFSTEILK</sequence>
<name>A0A182M8R9_9DIPT</name>
<feature type="domain" description="C2H2-type" evidence="10">
    <location>
        <begin position="1166"/>
        <end position="1195"/>
    </location>
</feature>
<feature type="domain" description="C2H2-type" evidence="10">
    <location>
        <begin position="1110"/>
        <end position="1137"/>
    </location>
</feature>
<evidence type="ECO:0000313" key="13">
    <source>
        <dbReference type="Proteomes" id="UP000075883"/>
    </source>
</evidence>
<dbReference type="FunFam" id="3.30.160.60:FF:000110">
    <property type="entry name" value="Zinc finger protein-like"/>
    <property type="match status" value="1"/>
</dbReference>
<feature type="domain" description="ZAD" evidence="11">
    <location>
        <begin position="737"/>
        <end position="821"/>
    </location>
</feature>
<keyword evidence="3" id="KW-0677">Repeat</keyword>
<evidence type="ECO:0008006" key="14">
    <source>
        <dbReference type="Google" id="ProtNLM"/>
    </source>
</evidence>
<dbReference type="SUPFAM" id="SSF57667">
    <property type="entry name" value="beta-beta-alpha zinc fingers"/>
    <property type="match status" value="9"/>
</dbReference>
<dbReference type="PROSITE" id="PS00028">
    <property type="entry name" value="ZINC_FINGER_C2H2_1"/>
    <property type="match status" value="13"/>
</dbReference>
<reference evidence="12" key="2">
    <citation type="submission" date="2020-05" db="UniProtKB">
        <authorList>
            <consortium name="EnsemblMetazoa"/>
        </authorList>
    </citation>
    <scope>IDENTIFICATION</scope>
    <source>
        <strain evidence="12">A-37</strain>
    </source>
</reference>
<dbReference type="PROSITE" id="PS50157">
    <property type="entry name" value="ZINC_FINGER_C2H2_2"/>
    <property type="match status" value="14"/>
</dbReference>
<dbReference type="GO" id="GO:0005634">
    <property type="term" value="C:nucleus"/>
    <property type="evidence" value="ECO:0007669"/>
    <property type="project" value="UniProtKB-SubCell"/>
</dbReference>
<keyword evidence="13" id="KW-1185">Reference proteome</keyword>
<dbReference type="InterPro" id="IPR013087">
    <property type="entry name" value="Znf_C2H2_type"/>
</dbReference>
<comment type="subcellular location">
    <subcellularLocation>
        <location evidence="1">Nucleus</location>
    </subcellularLocation>
</comment>
<dbReference type="FunFam" id="3.30.160.60:FF:000145">
    <property type="entry name" value="Zinc finger protein 574"/>
    <property type="match status" value="1"/>
</dbReference>
<dbReference type="PANTHER" id="PTHR16515">
    <property type="entry name" value="PR DOMAIN ZINC FINGER PROTEIN"/>
    <property type="match status" value="1"/>
</dbReference>
<dbReference type="InterPro" id="IPR036236">
    <property type="entry name" value="Znf_C2H2_sf"/>
</dbReference>
<dbReference type="EMBL" id="AXCM01003999">
    <property type="status" value="NOT_ANNOTATED_CDS"/>
    <property type="molecule type" value="Genomic_DNA"/>
</dbReference>
<evidence type="ECO:0000256" key="2">
    <source>
        <dbReference type="ARBA" id="ARBA00022723"/>
    </source>
</evidence>
<feature type="binding site" evidence="8">
    <location>
        <position position="742"/>
    </location>
    <ligand>
        <name>Zn(2+)</name>
        <dbReference type="ChEBI" id="CHEBI:29105"/>
    </ligand>
</feature>
<keyword evidence="6" id="KW-0539">Nucleus</keyword>
<dbReference type="FunFam" id="3.30.160.60:FF:000557">
    <property type="entry name" value="zinc finger and SCAN domain-containing protein 29"/>
    <property type="match status" value="1"/>
</dbReference>
<dbReference type="EnsemblMetazoa" id="ACUA012272-RA">
    <property type="protein sequence ID" value="ACUA012272-PA"/>
    <property type="gene ID" value="ACUA012272"/>
</dbReference>
<dbReference type="SMART" id="SM00355">
    <property type="entry name" value="ZnF_C2H2"/>
    <property type="match status" value="17"/>
</dbReference>
<feature type="domain" description="C2H2-type" evidence="10">
    <location>
        <begin position="1065"/>
        <end position="1092"/>
    </location>
</feature>
<dbReference type="GO" id="GO:0008270">
    <property type="term" value="F:zinc ion binding"/>
    <property type="evidence" value="ECO:0007669"/>
    <property type="project" value="UniProtKB-UniRule"/>
</dbReference>
<dbReference type="GO" id="GO:0003677">
    <property type="term" value="F:DNA binding"/>
    <property type="evidence" value="ECO:0007669"/>
    <property type="project" value="UniProtKB-KW"/>
</dbReference>
<feature type="compositionally biased region" description="Polar residues" evidence="9">
    <location>
        <begin position="911"/>
        <end position="942"/>
    </location>
</feature>
<keyword evidence="5 8" id="KW-0862">Zinc</keyword>
<evidence type="ECO:0000256" key="1">
    <source>
        <dbReference type="ARBA" id="ARBA00004123"/>
    </source>
</evidence>
<evidence type="ECO:0000256" key="8">
    <source>
        <dbReference type="PROSITE-ProRule" id="PRU01263"/>
    </source>
</evidence>
<protein>
    <recommendedName>
        <fullName evidence="14">Protein krueppel</fullName>
    </recommendedName>
</protein>
<evidence type="ECO:0000256" key="3">
    <source>
        <dbReference type="ARBA" id="ARBA00022737"/>
    </source>
</evidence>
<dbReference type="FunFam" id="3.30.160.60:FF:002343">
    <property type="entry name" value="Zinc finger protein 33A"/>
    <property type="match status" value="1"/>
</dbReference>
<dbReference type="PANTHER" id="PTHR16515:SF66">
    <property type="entry name" value="C2H2-TYPE DOMAIN-CONTAINING PROTEIN"/>
    <property type="match status" value="1"/>
</dbReference>
<evidence type="ECO:0000313" key="12">
    <source>
        <dbReference type="EnsemblMetazoa" id="ACUA012272-PA"/>
    </source>
</evidence>
<organism evidence="12 13">
    <name type="scientific">Anopheles culicifacies</name>
    <dbReference type="NCBI Taxonomy" id="139723"/>
    <lineage>
        <taxon>Eukaryota</taxon>
        <taxon>Metazoa</taxon>
        <taxon>Ecdysozoa</taxon>
        <taxon>Arthropoda</taxon>
        <taxon>Hexapoda</taxon>
        <taxon>Insecta</taxon>
        <taxon>Pterygota</taxon>
        <taxon>Neoptera</taxon>
        <taxon>Endopterygota</taxon>
        <taxon>Diptera</taxon>
        <taxon>Nematocera</taxon>
        <taxon>Culicoidea</taxon>
        <taxon>Culicidae</taxon>
        <taxon>Anophelinae</taxon>
        <taxon>Anopheles</taxon>
        <taxon>culicifacies species complex</taxon>
    </lineage>
</organism>
<feature type="domain" description="C2H2-type" evidence="10">
    <location>
        <begin position="615"/>
        <end position="642"/>
    </location>
</feature>
<evidence type="ECO:0000256" key="6">
    <source>
        <dbReference type="ARBA" id="ARBA00023242"/>
    </source>
</evidence>
<accession>A0A182M8R9</accession>
<dbReference type="Pfam" id="PF00096">
    <property type="entry name" value="zf-C2H2"/>
    <property type="match status" value="8"/>
</dbReference>
<feature type="domain" description="C2H2-type" evidence="10">
    <location>
        <begin position="1037"/>
        <end position="1060"/>
    </location>
</feature>
<evidence type="ECO:0000256" key="5">
    <source>
        <dbReference type="ARBA" id="ARBA00022833"/>
    </source>
</evidence>
<feature type="compositionally biased region" description="Basic residues" evidence="9">
    <location>
        <begin position="867"/>
        <end position="876"/>
    </location>
</feature>
<dbReference type="GO" id="GO:0006355">
    <property type="term" value="P:regulation of DNA-templated transcription"/>
    <property type="evidence" value="ECO:0007669"/>
    <property type="project" value="UniProtKB-ARBA"/>
</dbReference>
<feature type="domain" description="C2H2-type" evidence="10">
    <location>
        <begin position="228"/>
        <end position="257"/>
    </location>
</feature>
<dbReference type="FunFam" id="3.30.160.60:FF:000446">
    <property type="entry name" value="Zinc finger protein"/>
    <property type="match status" value="1"/>
</dbReference>
<dbReference type="AlphaFoldDB" id="A0A182M8R9"/>
<proteinExistence type="predicted"/>
<dbReference type="VEuPathDB" id="VectorBase:ACUA012272"/>
<dbReference type="PROSITE" id="PS51915">
    <property type="entry name" value="ZAD"/>
    <property type="match status" value="1"/>
</dbReference>
<dbReference type="InterPro" id="IPR050331">
    <property type="entry name" value="Zinc_finger"/>
</dbReference>
<feature type="region of interest" description="Disordered" evidence="9">
    <location>
        <begin position="444"/>
        <end position="485"/>
    </location>
</feature>
<evidence type="ECO:0000259" key="11">
    <source>
        <dbReference type="PROSITE" id="PS51915"/>
    </source>
</evidence>